<name>A0A820YDV7_9BILA</name>
<dbReference type="PANTHER" id="PTHR11945">
    <property type="entry name" value="MADS BOX PROTEIN"/>
    <property type="match status" value="1"/>
</dbReference>
<keyword evidence="4" id="KW-0804">Transcription</keyword>
<dbReference type="PROSITE" id="PS50066">
    <property type="entry name" value="MADS_BOX_2"/>
    <property type="match status" value="1"/>
</dbReference>
<dbReference type="InterPro" id="IPR033896">
    <property type="entry name" value="MEF2-like_N"/>
</dbReference>
<dbReference type="GO" id="GO:0046983">
    <property type="term" value="F:protein dimerization activity"/>
    <property type="evidence" value="ECO:0007669"/>
    <property type="project" value="InterPro"/>
</dbReference>
<feature type="domain" description="MADS-box" evidence="7">
    <location>
        <begin position="26"/>
        <end position="86"/>
    </location>
</feature>
<keyword evidence="3" id="KW-0238">DNA-binding</keyword>
<dbReference type="Gene3D" id="3.40.1810.10">
    <property type="entry name" value="Transcription factor, MADS-box"/>
    <property type="match status" value="1"/>
</dbReference>
<feature type="compositionally biased region" description="Low complexity" evidence="6">
    <location>
        <begin position="208"/>
        <end position="220"/>
    </location>
</feature>
<dbReference type="GO" id="GO:0030154">
    <property type="term" value="P:cell differentiation"/>
    <property type="evidence" value="ECO:0007669"/>
    <property type="project" value="TreeGrafter"/>
</dbReference>
<dbReference type="CDD" id="cd00265">
    <property type="entry name" value="MADS_MEF2_like"/>
    <property type="match status" value="1"/>
</dbReference>
<dbReference type="AlphaFoldDB" id="A0A820YDV7"/>
<dbReference type="EMBL" id="CAJOBS010000298">
    <property type="protein sequence ID" value="CAF4546054.1"/>
    <property type="molecule type" value="Genomic_DNA"/>
</dbReference>
<feature type="compositionally biased region" description="Polar residues" evidence="6">
    <location>
        <begin position="1"/>
        <end position="20"/>
    </location>
</feature>
<evidence type="ECO:0000313" key="10">
    <source>
        <dbReference type="Proteomes" id="UP000663838"/>
    </source>
</evidence>
<feature type="compositionally biased region" description="Polar residues" evidence="6">
    <location>
        <begin position="119"/>
        <end position="128"/>
    </location>
</feature>
<dbReference type="GO" id="GO:0000981">
    <property type="term" value="F:DNA-binding transcription factor activity, RNA polymerase II-specific"/>
    <property type="evidence" value="ECO:0007669"/>
    <property type="project" value="TreeGrafter"/>
</dbReference>
<feature type="region of interest" description="Disordered" evidence="6">
    <location>
        <begin position="199"/>
        <end position="230"/>
    </location>
</feature>
<accession>A0A820YDV7</accession>
<evidence type="ECO:0000313" key="9">
    <source>
        <dbReference type="EMBL" id="CAF4546054.1"/>
    </source>
</evidence>
<comment type="subcellular location">
    <subcellularLocation>
        <location evidence="1">Nucleus</location>
    </subcellularLocation>
</comment>
<evidence type="ECO:0000259" key="7">
    <source>
        <dbReference type="PROSITE" id="PS50066"/>
    </source>
</evidence>
<organism evidence="9 10">
    <name type="scientific">Rotaria socialis</name>
    <dbReference type="NCBI Taxonomy" id="392032"/>
    <lineage>
        <taxon>Eukaryota</taxon>
        <taxon>Metazoa</taxon>
        <taxon>Spiralia</taxon>
        <taxon>Gnathifera</taxon>
        <taxon>Rotifera</taxon>
        <taxon>Eurotatoria</taxon>
        <taxon>Bdelloidea</taxon>
        <taxon>Philodinida</taxon>
        <taxon>Philodinidae</taxon>
        <taxon>Rotaria</taxon>
    </lineage>
</organism>
<dbReference type="Proteomes" id="UP000663865">
    <property type="component" value="Unassembled WGS sequence"/>
</dbReference>
<keyword evidence="2" id="KW-0805">Transcription regulation</keyword>
<dbReference type="GO" id="GO:0045944">
    <property type="term" value="P:positive regulation of transcription by RNA polymerase II"/>
    <property type="evidence" value="ECO:0007669"/>
    <property type="project" value="InterPro"/>
</dbReference>
<evidence type="ECO:0000313" key="8">
    <source>
        <dbReference type="EMBL" id="CAF3471113.1"/>
    </source>
</evidence>
<dbReference type="Proteomes" id="UP000663838">
    <property type="component" value="Unassembled WGS sequence"/>
</dbReference>
<evidence type="ECO:0000256" key="5">
    <source>
        <dbReference type="ARBA" id="ARBA00023242"/>
    </source>
</evidence>
<feature type="region of interest" description="Disordered" evidence="6">
    <location>
        <begin position="118"/>
        <end position="151"/>
    </location>
</feature>
<dbReference type="PANTHER" id="PTHR11945:SF534">
    <property type="entry name" value="MYOCYTE-SPECIFIC ENHANCER FACTOR 2"/>
    <property type="match status" value="1"/>
</dbReference>
<dbReference type="GO" id="GO:0042826">
    <property type="term" value="F:histone deacetylase binding"/>
    <property type="evidence" value="ECO:0007669"/>
    <property type="project" value="TreeGrafter"/>
</dbReference>
<comment type="caution">
    <text evidence="9">The sequence shown here is derived from an EMBL/GenBank/DDBJ whole genome shotgun (WGS) entry which is preliminary data.</text>
</comment>
<dbReference type="GO" id="GO:0005634">
    <property type="term" value="C:nucleus"/>
    <property type="evidence" value="ECO:0007669"/>
    <property type="project" value="UniProtKB-SubCell"/>
</dbReference>
<sequence>MLHSNGTPPIDKNTNNNGARSTKKIMGRKKINITRIIDERTRQVTFTKRKFGLMKKAYELSVLCGCEIALMIFNSNDRLFQYASSDMDKVLLKYADYNEPHESCTNVDIIDILNKKSKPTQVATPNTSEDNEIMDQHDDNSGEQTDSGISSTFTNDIEQMFADTVNNFLISSNLNCSSTNGHDMTFLNNTNTTVLPDFQYLTSPSGEQQPQPQPQQQHQQITSPTTKTTNHIPIYPIRKSVDCNQFNNNITNNNHSNTNHIKQQQQQQQLSMNSYTTQQPTTNIGRIMTVGPDMSVSAIDISALASQLTSNFLASLTNAAVVTTNNNNNNNNNNNSLTNLPINIINRDCQTANVGSAQTIMLTNSPNSIILTGQQQQQQHQNIMSRNLIKQEPILYTTTTTTAAANTGRNELCYEPTSAKMARLWQ</sequence>
<evidence type="ECO:0000256" key="2">
    <source>
        <dbReference type="ARBA" id="ARBA00023015"/>
    </source>
</evidence>
<dbReference type="SUPFAM" id="SSF55455">
    <property type="entry name" value="SRF-like"/>
    <property type="match status" value="1"/>
</dbReference>
<keyword evidence="5" id="KW-0539">Nucleus</keyword>
<evidence type="ECO:0000256" key="6">
    <source>
        <dbReference type="SAM" id="MobiDB-lite"/>
    </source>
</evidence>
<feature type="region of interest" description="Disordered" evidence="6">
    <location>
        <begin position="1"/>
        <end position="23"/>
    </location>
</feature>
<evidence type="ECO:0000256" key="4">
    <source>
        <dbReference type="ARBA" id="ARBA00023163"/>
    </source>
</evidence>
<feature type="compositionally biased region" description="Polar residues" evidence="6">
    <location>
        <begin position="221"/>
        <end position="230"/>
    </location>
</feature>
<protein>
    <recommendedName>
        <fullName evidence="7">MADS-box domain-containing protein</fullName>
    </recommendedName>
</protein>
<evidence type="ECO:0000256" key="1">
    <source>
        <dbReference type="ARBA" id="ARBA00004123"/>
    </source>
</evidence>
<dbReference type="SMART" id="SM00432">
    <property type="entry name" value="MADS"/>
    <property type="match status" value="1"/>
</dbReference>
<dbReference type="PROSITE" id="PS00350">
    <property type="entry name" value="MADS_BOX_1"/>
    <property type="match status" value="1"/>
</dbReference>
<dbReference type="InterPro" id="IPR036879">
    <property type="entry name" value="TF_MADSbox_sf"/>
</dbReference>
<evidence type="ECO:0000256" key="3">
    <source>
        <dbReference type="ARBA" id="ARBA00023125"/>
    </source>
</evidence>
<dbReference type="GO" id="GO:0000978">
    <property type="term" value="F:RNA polymerase II cis-regulatory region sequence-specific DNA binding"/>
    <property type="evidence" value="ECO:0007669"/>
    <property type="project" value="TreeGrafter"/>
</dbReference>
<reference evidence="9" key="1">
    <citation type="submission" date="2021-02" db="EMBL/GenBank/DDBJ databases">
        <authorList>
            <person name="Nowell W R."/>
        </authorList>
    </citation>
    <scope>NUCLEOTIDE SEQUENCE</scope>
</reference>
<proteinExistence type="predicted"/>
<feature type="compositionally biased region" description="Polar residues" evidence="6">
    <location>
        <begin position="142"/>
        <end position="151"/>
    </location>
</feature>
<gene>
    <name evidence="8" type="ORF">KIK155_LOCUS13825</name>
    <name evidence="9" type="ORF">TOA249_LOCUS6859</name>
</gene>
<dbReference type="FunFam" id="3.40.1810.10:FF:000001">
    <property type="entry name" value="Myocyte-specific enhancer factor 2A homolog"/>
    <property type="match status" value="1"/>
</dbReference>
<dbReference type="Pfam" id="PF00319">
    <property type="entry name" value="SRF-TF"/>
    <property type="match status" value="1"/>
</dbReference>
<dbReference type="PRINTS" id="PR00404">
    <property type="entry name" value="MADSDOMAIN"/>
</dbReference>
<dbReference type="InterPro" id="IPR002100">
    <property type="entry name" value="TF_MADSbox"/>
</dbReference>
<dbReference type="EMBL" id="CAJNYV010002342">
    <property type="protein sequence ID" value="CAF3471113.1"/>
    <property type="molecule type" value="Genomic_DNA"/>
</dbReference>